<dbReference type="RefSeq" id="WP_425556061.1">
    <property type="nucleotide sequence ID" value="NZ_BAAALF010000063.1"/>
</dbReference>
<evidence type="ECO:0000313" key="3">
    <source>
        <dbReference type="EMBL" id="GAA1243363.1"/>
    </source>
</evidence>
<reference evidence="4" key="1">
    <citation type="journal article" date="2019" name="Int. J. Syst. Evol. Microbiol.">
        <title>The Global Catalogue of Microorganisms (GCM) 10K type strain sequencing project: providing services to taxonomists for standard genome sequencing and annotation.</title>
        <authorList>
            <consortium name="The Broad Institute Genomics Platform"/>
            <consortium name="The Broad Institute Genome Sequencing Center for Infectious Disease"/>
            <person name="Wu L."/>
            <person name="Ma J."/>
        </authorList>
    </citation>
    <scope>NUCLEOTIDE SEQUENCE [LARGE SCALE GENOMIC DNA]</scope>
    <source>
        <strain evidence="4">JCM 13004</strain>
    </source>
</reference>
<organism evidence="3 4">
    <name type="scientific">Kitasatospora nipponensis</name>
    <dbReference type="NCBI Taxonomy" id="258049"/>
    <lineage>
        <taxon>Bacteria</taxon>
        <taxon>Bacillati</taxon>
        <taxon>Actinomycetota</taxon>
        <taxon>Actinomycetes</taxon>
        <taxon>Kitasatosporales</taxon>
        <taxon>Streptomycetaceae</taxon>
        <taxon>Kitasatospora</taxon>
    </lineage>
</organism>
<comment type="caution">
    <text evidence="3">The sequence shown here is derived from an EMBL/GenBank/DDBJ whole genome shotgun (WGS) entry which is preliminary data.</text>
</comment>
<protein>
    <submittedName>
        <fullName evidence="3">ATP-binding protein</fullName>
    </submittedName>
</protein>
<keyword evidence="1" id="KW-0418">Kinase</keyword>
<dbReference type="Pfam" id="PF13581">
    <property type="entry name" value="HATPase_c_2"/>
    <property type="match status" value="1"/>
</dbReference>
<dbReference type="CDD" id="cd16936">
    <property type="entry name" value="HATPase_RsbW-like"/>
    <property type="match status" value="1"/>
</dbReference>
<dbReference type="InterPro" id="IPR050267">
    <property type="entry name" value="Anti-sigma-factor_SerPK"/>
</dbReference>
<dbReference type="Proteomes" id="UP001500037">
    <property type="component" value="Unassembled WGS sequence"/>
</dbReference>
<dbReference type="EMBL" id="BAAALF010000063">
    <property type="protein sequence ID" value="GAA1243363.1"/>
    <property type="molecule type" value="Genomic_DNA"/>
</dbReference>
<proteinExistence type="predicted"/>
<evidence type="ECO:0000259" key="2">
    <source>
        <dbReference type="Pfam" id="PF13581"/>
    </source>
</evidence>
<evidence type="ECO:0000313" key="4">
    <source>
        <dbReference type="Proteomes" id="UP001500037"/>
    </source>
</evidence>
<dbReference type="Gene3D" id="3.30.565.10">
    <property type="entry name" value="Histidine kinase-like ATPase, C-terminal domain"/>
    <property type="match status" value="1"/>
</dbReference>
<dbReference type="PANTHER" id="PTHR35526">
    <property type="entry name" value="ANTI-SIGMA-F FACTOR RSBW-RELATED"/>
    <property type="match status" value="1"/>
</dbReference>
<sequence length="144" mass="15699">MGAMRIRATGWARSFPVSGGVRAGRQWARKHLDDLGWTAQVPDTADDVVLTVSELITNAHIHGHSSAQLVLLWDRRYLYVCVHDSSSELPQPRPPDADRPGGRGLAIIDTLADDWRTRAQTDGKTITACFHAPGQPDPHAGTEG</sequence>
<name>A0ABP4GZB6_9ACTN</name>
<dbReference type="InterPro" id="IPR003594">
    <property type="entry name" value="HATPase_dom"/>
</dbReference>
<gene>
    <name evidence="3" type="ORF">GCM10009665_37800</name>
</gene>
<dbReference type="GO" id="GO:0005524">
    <property type="term" value="F:ATP binding"/>
    <property type="evidence" value="ECO:0007669"/>
    <property type="project" value="UniProtKB-KW"/>
</dbReference>
<keyword evidence="3" id="KW-0547">Nucleotide-binding</keyword>
<accession>A0ABP4GZB6</accession>
<keyword evidence="1" id="KW-0808">Transferase</keyword>
<keyword evidence="1" id="KW-0723">Serine/threonine-protein kinase</keyword>
<dbReference type="InterPro" id="IPR036890">
    <property type="entry name" value="HATPase_C_sf"/>
</dbReference>
<keyword evidence="3" id="KW-0067">ATP-binding</keyword>
<feature type="domain" description="Histidine kinase/HSP90-like ATPase" evidence="2">
    <location>
        <begin position="22"/>
        <end position="129"/>
    </location>
</feature>
<evidence type="ECO:0000256" key="1">
    <source>
        <dbReference type="ARBA" id="ARBA00022527"/>
    </source>
</evidence>
<dbReference type="PANTHER" id="PTHR35526:SF3">
    <property type="entry name" value="ANTI-SIGMA-F FACTOR RSBW"/>
    <property type="match status" value="1"/>
</dbReference>
<keyword evidence="4" id="KW-1185">Reference proteome</keyword>
<dbReference type="SUPFAM" id="SSF55874">
    <property type="entry name" value="ATPase domain of HSP90 chaperone/DNA topoisomerase II/histidine kinase"/>
    <property type="match status" value="1"/>
</dbReference>